<dbReference type="EMBL" id="QTJU01000014">
    <property type="protein sequence ID" value="RFM25837.1"/>
    <property type="molecule type" value="Genomic_DNA"/>
</dbReference>
<dbReference type="Gene3D" id="3.40.50.2300">
    <property type="match status" value="1"/>
</dbReference>
<dbReference type="SMART" id="SM00850">
    <property type="entry name" value="LytTR"/>
    <property type="match status" value="1"/>
</dbReference>
<dbReference type="AlphaFoldDB" id="A0A3E1ND99"/>
<proteinExistence type="predicted"/>
<dbReference type="InterPro" id="IPR011006">
    <property type="entry name" value="CheY-like_superfamily"/>
</dbReference>
<dbReference type="InterPro" id="IPR007492">
    <property type="entry name" value="LytTR_DNA-bd_dom"/>
</dbReference>
<reference evidence="4 5" key="1">
    <citation type="submission" date="2018-08" db="EMBL/GenBank/DDBJ databases">
        <title>Chitinophagaceae sp. K23C18032701, a novel bacterium isolated from forest soil.</title>
        <authorList>
            <person name="Wang C."/>
        </authorList>
    </citation>
    <scope>NUCLEOTIDE SEQUENCE [LARGE SCALE GENOMIC DNA]</scope>
    <source>
        <strain evidence="4 5">K23C18032701</strain>
    </source>
</reference>
<dbReference type="GO" id="GO:0003677">
    <property type="term" value="F:DNA binding"/>
    <property type="evidence" value="ECO:0007669"/>
    <property type="project" value="UniProtKB-KW"/>
</dbReference>
<dbReference type="InterPro" id="IPR046947">
    <property type="entry name" value="LytR-like"/>
</dbReference>
<evidence type="ECO:0000313" key="4">
    <source>
        <dbReference type="EMBL" id="RFM25837.1"/>
    </source>
</evidence>
<keyword evidence="1" id="KW-0597">Phosphoprotein</keyword>
<feature type="domain" description="Response regulatory" evidence="2">
    <location>
        <begin position="3"/>
        <end position="116"/>
    </location>
</feature>
<comment type="caution">
    <text evidence="4">The sequence shown here is derived from an EMBL/GenBank/DDBJ whole genome shotgun (WGS) entry which is preliminary data.</text>
</comment>
<feature type="domain" description="HTH LytTR-type" evidence="3">
    <location>
        <begin position="155"/>
        <end position="248"/>
    </location>
</feature>
<dbReference type="InterPro" id="IPR001789">
    <property type="entry name" value="Sig_transdc_resp-reg_receiver"/>
</dbReference>
<feature type="modified residue" description="4-aspartylphosphate" evidence="1">
    <location>
        <position position="55"/>
    </location>
</feature>
<dbReference type="Proteomes" id="UP000261284">
    <property type="component" value="Unassembled WGS sequence"/>
</dbReference>
<dbReference type="RefSeq" id="WP_116849667.1">
    <property type="nucleotide sequence ID" value="NZ_QTJU01000014.1"/>
</dbReference>
<dbReference type="Gene3D" id="2.40.50.1020">
    <property type="entry name" value="LytTr DNA-binding domain"/>
    <property type="match status" value="1"/>
</dbReference>
<dbReference type="Pfam" id="PF04397">
    <property type="entry name" value="LytTR"/>
    <property type="match status" value="1"/>
</dbReference>
<dbReference type="PANTHER" id="PTHR37299:SF1">
    <property type="entry name" value="STAGE 0 SPORULATION PROTEIN A HOMOLOG"/>
    <property type="match status" value="1"/>
</dbReference>
<dbReference type="SUPFAM" id="SSF52172">
    <property type="entry name" value="CheY-like"/>
    <property type="match status" value="1"/>
</dbReference>
<dbReference type="SMART" id="SM00448">
    <property type="entry name" value="REC"/>
    <property type="match status" value="1"/>
</dbReference>
<evidence type="ECO:0000259" key="3">
    <source>
        <dbReference type="PROSITE" id="PS50930"/>
    </source>
</evidence>
<evidence type="ECO:0000256" key="1">
    <source>
        <dbReference type="PROSITE-ProRule" id="PRU00169"/>
    </source>
</evidence>
<dbReference type="GO" id="GO:0000156">
    <property type="term" value="F:phosphorelay response regulator activity"/>
    <property type="evidence" value="ECO:0007669"/>
    <property type="project" value="InterPro"/>
</dbReference>
<organism evidence="4 5">
    <name type="scientific">Deminuibacter soli</name>
    <dbReference type="NCBI Taxonomy" id="2291815"/>
    <lineage>
        <taxon>Bacteria</taxon>
        <taxon>Pseudomonadati</taxon>
        <taxon>Bacteroidota</taxon>
        <taxon>Chitinophagia</taxon>
        <taxon>Chitinophagales</taxon>
        <taxon>Chitinophagaceae</taxon>
        <taxon>Deminuibacter</taxon>
    </lineage>
</organism>
<dbReference type="PROSITE" id="PS50930">
    <property type="entry name" value="HTH_LYTTR"/>
    <property type="match status" value="1"/>
</dbReference>
<name>A0A3E1ND99_9BACT</name>
<evidence type="ECO:0000313" key="5">
    <source>
        <dbReference type="Proteomes" id="UP000261284"/>
    </source>
</evidence>
<keyword evidence="5" id="KW-1185">Reference proteome</keyword>
<keyword evidence="4" id="KW-0238">DNA-binding</keyword>
<dbReference type="PROSITE" id="PS50110">
    <property type="entry name" value="RESPONSE_REGULATORY"/>
    <property type="match status" value="1"/>
</dbReference>
<sequence>MMKALIVDDEPNSCEVLQTLLEKYHPGIYILPSCNSAHEALIAIRQQTPDVVFLDVEMPHMNGFELLEQLQDVSFNLIFTTSYDKYAIKAIRFSAMDYLLKPIDREELQQAIQKLQRTPAGNNLNEQLGLLLQKMQQPAASMRKIAMPTFEGLQLIDIAHIIYCASASNYTTLYLKQQQKLTVSRTLKEIEEMLDEYSFTRVHNSYLVNLDEITKYIRGEGGYLVMTDNSHVDVSKSRKDALLRKLQPGRTAG</sequence>
<protein>
    <submittedName>
        <fullName evidence="4">DNA-binding response regulator</fullName>
    </submittedName>
</protein>
<gene>
    <name evidence="4" type="ORF">DXN05_23030</name>
</gene>
<dbReference type="OrthoDB" id="1646880at2"/>
<dbReference type="PANTHER" id="PTHR37299">
    <property type="entry name" value="TRANSCRIPTIONAL REGULATOR-RELATED"/>
    <property type="match status" value="1"/>
</dbReference>
<dbReference type="Pfam" id="PF00072">
    <property type="entry name" value="Response_reg"/>
    <property type="match status" value="1"/>
</dbReference>
<evidence type="ECO:0000259" key="2">
    <source>
        <dbReference type="PROSITE" id="PS50110"/>
    </source>
</evidence>
<accession>A0A3E1ND99</accession>